<dbReference type="InterPro" id="IPR001478">
    <property type="entry name" value="PDZ"/>
</dbReference>
<comment type="caution">
    <text evidence="2">The sequence shown here is derived from an EMBL/GenBank/DDBJ whole genome shotgun (WGS) entry which is preliminary data.</text>
</comment>
<dbReference type="InterPro" id="IPR021109">
    <property type="entry name" value="Peptidase_aspartic_dom_sf"/>
</dbReference>
<accession>A0A4V5PCT2</accession>
<proteinExistence type="predicted"/>
<dbReference type="AlphaFoldDB" id="A0A4V5PCT2"/>
<evidence type="ECO:0000259" key="1">
    <source>
        <dbReference type="PROSITE" id="PS50106"/>
    </source>
</evidence>
<gene>
    <name evidence="2" type="ORF">FBD94_19115</name>
</gene>
<evidence type="ECO:0000313" key="2">
    <source>
        <dbReference type="EMBL" id="TKC58066.1"/>
    </source>
</evidence>
<dbReference type="SUPFAM" id="SSF50156">
    <property type="entry name" value="PDZ domain-like"/>
    <property type="match status" value="1"/>
</dbReference>
<organism evidence="2 3">
    <name type="scientific">Pedobacter hiemivivus</name>
    <dbReference type="NCBI Taxonomy" id="2530454"/>
    <lineage>
        <taxon>Bacteria</taxon>
        <taxon>Pseudomonadati</taxon>
        <taxon>Bacteroidota</taxon>
        <taxon>Sphingobacteriia</taxon>
        <taxon>Sphingobacteriales</taxon>
        <taxon>Sphingobacteriaceae</taxon>
        <taxon>Pedobacter</taxon>
    </lineage>
</organism>
<dbReference type="Pfam" id="PF17820">
    <property type="entry name" value="PDZ_6"/>
    <property type="match status" value="1"/>
</dbReference>
<protein>
    <submittedName>
        <fullName evidence="2">Peptide-binding protein</fullName>
    </submittedName>
</protein>
<dbReference type="Proteomes" id="UP000309594">
    <property type="component" value="Unassembled WGS sequence"/>
</dbReference>
<dbReference type="Gene3D" id="2.30.42.10">
    <property type="match status" value="1"/>
</dbReference>
<dbReference type="SMART" id="SM00228">
    <property type="entry name" value="PDZ"/>
    <property type="match status" value="1"/>
</dbReference>
<dbReference type="Gene3D" id="2.40.70.10">
    <property type="entry name" value="Acid Proteases"/>
    <property type="match status" value="2"/>
</dbReference>
<dbReference type="InterPro" id="IPR036034">
    <property type="entry name" value="PDZ_sf"/>
</dbReference>
<evidence type="ECO:0000313" key="3">
    <source>
        <dbReference type="Proteomes" id="UP000309594"/>
    </source>
</evidence>
<feature type="domain" description="PDZ" evidence="1">
    <location>
        <begin position="314"/>
        <end position="403"/>
    </location>
</feature>
<dbReference type="InterPro" id="IPR041489">
    <property type="entry name" value="PDZ_6"/>
</dbReference>
<dbReference type="EMBL" id="SWDX01000008">
    <property type="protein sequence ID" value="TKC58066.1"/>
    <property type="molecule type" value="Genomic_DNA"/>
</dbReference>
<dbReference type="Pfam" id="PF13650">
    <property type="entry name" value="Asp_protease_2"/>
    <property type="match status" value="1"/>
</dbReference>
<sequence>MKLLMSIINFRKLRIYPLVLIIQVCVVITAQGQQFYFKGDRNKDAMPFLQVKNLIIIPLYLNNKGPYNFILDTGVGPLIITDPSLIDSIGIKVSRTIKISGLGSGNEIEAYISNDVSAQLGKSYIDNIPTAILKRDIFGLSNYLGTKVYGLLGYYFFKSFVVELRYSTKRLLFKHPNSGGKIKGERIPIEISSYKPYTNITIENPEYGKAEVKMLIDNGASHAISLERLNEKPFPVPAASIKANLGVGMSGPIDGNIGRVSALKIGSFAMKNVLASYPKYDDVAAKVLLKDRNGNLGADILSRFNVIFDYADNSMYLRKNSQFKRPFEHDMSGIELYLEDGQIRRYFISRIEPGSPAENAGVLVDDEIITINFTPAASFKLDDINSLFKSVEGKTIILSIRRNDELVLKVFKLKQRI</sequence>
<name>A0A4V5PCT2_9SPHI</name>
<dbReference type="PROSITE" id="PS50106">
    <property type="entry name" value="PDZ"/>
    <property type="match status" value="1"/>
</dbReference>
<reference evidence="2 3" key="1">
    <citation type="submission" date="2019-04" db="EMBL/GenBank/DDBJ databases">
        <title>Pedobacter sp. RP-1-16 sp. nov., isolated from Arctic soil.</title>
        <authorList>
            <person name="Dahal R.H."/>
            <person name="Kim D.-U."/>
        </authorList>
    </citation>
    <scope>NUCLEOTIDE SEQUENCE [LARGE SCALE GENOMIC DNA]</scope>
    <source>
        <strain evidence="2 3">RP-1-16</strain>
    </source>
</reference>